<organism evidence="1 2">
    <name type="scientific">Phascolarctobacterium succinatutens YIT 12067</name>
    <dbReference type="NCBI Taxonomy" id="626939"/>
    <lineage>
        <taxon>Bacteria</taxon>
        <taxon>Bacillati</taxon>
        <taxon>Bacillota</taxon>
        <taxon>Negativicutes</taxon>
        <taxon>Acidaminococcales</taxon>
        <taxon>Acidaminococcaceae</taxon>
        <taxon>Phascolarctobacterium</taxon>
    </lineage>
</organism>
<evidence type="ECO:0000313" key="1">
    <source>
        <dbReference type="EMBL" id="EFY04785.1"/>
    </source>
</evidence>
<reference evidence="1 2" key="1">
    <citation type="submission" date="2011-01" db="EMBL/GenBank/DDBJ databases">
        <authorList>
            <person name="Weinstock G."/>
            <person name="Sodergren E."/>
            <person name="Clifton S."/>
            <person name="Fulton L."/>
            <person name="Fulton B."/>
            <person name="Courtney L."/>
            <person name="Fronick C."/>
            <person name="Harrison M."/>
            <person name="Strong C."/>
            <person name="Farmer C."/>
            <person name="Delahaunty K."/>
            <person name="Markovic C."/>
            <person name="Hall O."/>
            <person name="Minx P."/>
            <person name="Tomlinson C."/>
            <person name="Mitreva M."/>
            <person name="Hou S."/>
            <person name="Chen J."/>
            <person name="Wollam A."/>
            <person name="Pepin K.H."/>
            <person name="Johnson M."/>
            <person name="Bhonagiri V."/>
            <person name="Zhang X."/>
            <person name="Suruliraj S."/>
            <person name="Warren W."/>
            <person name="Chinwalla A."/>
            <person name="Mardis E.R."/>
            <person name="Wilson R.K."/>
        </authorList>
    </citation>
    <scope>NUCLEOTIDE SEQUENCE [LARGE SCALE GENOMIC DNA]</scope>
    <source>
        <strain evidence="1 2">YIT 12067</strain>
    </source>
</reference>
<sequence length="91" mass="10414">MIIIGKYHNIRLFSGRLILMIFVGIDIAELNHFTSAISYNKGVIIEPFSFTNYSDGLYMLLSKLSHFEKDSIISGLESMDTLRQHVFKIPC</sequence>
<dbReference type="EMBL" id="AEVN01000051">
    <property type="protein sequence ID" value="EFY04785.1"/>
    <property type="molecule type" value="Genomic_DNA"/>
</dbReference>
<keyword evidence="2" id="KW-1185">Reference proteome</keyword>
<gene>
    <name evidence="1" type="ORF">HMPREF9443_01269</name>
</gene>
<accession>E8LEI5</accession>
<name>E8LEI5_9FIRM</name>
<protein>
    <submittedName>
        <fullName evidence="1">Uncharacterized protein</fullName>
    </submittedName>
</protein>
<proteinExistence type="predicted"/>
<dbReference type="AlphaFoldDB" id="E8LEI5"/>
<evidence type="ECO:0000313" key="2">
    <source>
        <dbReference type="Proteomes" id="UP000004923"/>
    </source>
</evidence>
<comment type="caution">
    <text evidence="1">The sequence shown here is derived from an EMBL/GenBank/DDBJ whole genome shotgun (WGS) entry which is preliminary data.</text>
</comment>
<dbReference type="HOGENOM" id="CLU_2424353_0_0_9"/>
<dbReference type="Proteomes" id="UP000004923">
    <property type="component" value="Unassembled WGS sequence"/>
</dbReference>